<reference evidence="3" key="1">
    <citation type="submission" date="2023-06" db="EMBL/GenBank/DDBJ databases">
        <title>Genome-scale phylogeny and comparative genomics of the fungal order Sordariales.</title>
        <authorList>
            <consortium name="Lawrence Berkeley National Laboratory"/>
            <person name="Hensen N."/>
            <person name="Bonometti L."/>
            <person name="Westerberg I."/>
            <person name="Brannstrom I.O."/>
            <person name="Guillou S."/>
            <person name="Cros-Aarteil S."/>
            <person name="Calhoun S."/>
            <person name="Haridas S."/>
            <person name="Kuo A."/>
            <person name="Mondo S."/>
            <person name="Pangilinan J."/>
            <person name="Riley R."/>
            <person name="LaButti K."/>
            <person name="Andreopoulos B."/>
            <person name="Lipzen A."/>
            <person name="Chen C."/>
            <person name="Yanf M."/>
            <person name="Daum C."/>
            <person name="Ng V."/>
            <person name="Clum A."/>
            <person name="Steindorff A."/>
            <person name="Ohm R."/>
            <person name="Martin F."/>
            <person name="Silar P."/>
            <person name="Natvig D."/>
            <person name="Lalanne C."/>
            <person name="Gautier V."/>
            <person name="Ament-velasquez S.L."/>
            <person name="Kruys A."/>
            <person name="Hutchinson M.I."/>
            <person name="Powell A.J."/>
            <person name="Barry K."/>
            <person name="Miller A.N."/>
            <person name="Grigoriev I.V."/>
            <person name="Debuchy R."/>
            <person name="Gladieux P."/>
            <person name="Thoren M.H."/>
            <person name="Johannesson H."/>
        </authorList>
    </citation>
    <scope>NUCLEOTIDE SEQUENCE</scope>
    <source>
        <strain evidence="3">SMH3391-2</strain>
    </source>
</reference>
<evidence type="ECO:0000313" key="3">
    <source>
        <dbReference type="EMBL" id="KAK0610019.1"/>
    </source>
</evidence>
<feature type="transmembrane region" description="Helical" evidence="2">
    <location>
        <begin position="165"/>
        <end position="188"/>
    </location>
</feature>
<dbReference type="EMBL" id="JAULSR010000011">
    <property type="protein sequence ID" value="KAK0610019.1"/>
    <property type="molecule type" value="Genomic_DNA"/>
</dbReference>
<evidence type="ECO:0008006" key="5">
    <source>
        <dbReference type="Google" id="ProtNLM"/>
    </source>
</evidence>
<proteinExistence type="predicted"/>
<protein>
    <recommendedName>
        <fullName evidence="5">Transmembrane protein</fullName>
    </recommendedName>
</protein>
<evidence type="ECO:0000313" key="4">
    <source>
        <dbReference type="Proteomes" id="UP001174934"/>
    </source>
</evidence>
<dbReference type="AlphaFoldDB" id="A0AA39U2Z6"/>
<feature type="transmembrane region" description="Helical" evidence="2">
    <location>
        <begin position="99"/>
        <end position="127"/>
    </location>
</feature>
<keyword evidence="2" id="KW-1133">Transmembrane helix</keyword>
<organism evidence="3 4">
    <name type="scientific">Bombardia bombarda</name>
    <dbReference type="NCBI Taxonomy" id="252184"/>
    <lineage>
        <taxon>Eukaryota</taxon>
        <taxon>Fungi</taxon>
        <taxon>Dikarya</taxon>
        <taxon>Ascomycota</taxon>
        <taxon>Pezizomycotina</taxon>
        <taxon>Sordariomycetes</taxon>
        <taxon>Sordariomycetidae</taxon>
        <taxon>Sordariales</taxon>
        <taxon>Lasiosphaeriaceae</taxon>
        <taxon>Bombardia</taxon>
    </lineage>
</organism>
<accession>A0AA39U2Z6</accession>
<gene>
    <name evidence="3" type="ORF">B0T17DRAFT_512324</name>
</gene>
<feature type="region of interest" description="Disordered" evidence="1">
    <location>
        <begin position="474"/>
        <end position="494"/>
    </location>
</feature>
<keyword evidence="2" id="KW-0812">Transmembrane</keyword>
<comment type="caution">
    <text evidence="3">The sequence shown here is derived from an EMBL/GenBank/DDBJ whole genome shotgun (WGS) entry which is preliminary data.</text>
</comment>
<feature type="transmembrane region" description="Helical" evidence="2">
    <location>
        <begin position="37"/>
        <end position="64"/>
    </location>
</feature>
<dbReference type="Proteomes" id="UP001174934">
    <property type="component" value="Unassembled WGS sequence"/>
</dbReference>
<keyword evidence="4" id="KW-1185">Reference proteome</keyword>
<feature type="transmembrane region" description="Helical" evidence="2">
    <location>
        <begin position="503"/>
        <end position="528"/>
    </location>
</feature>
<evidence type="ECO:0000256" key="2">
    <source>
        <dbReference type="SAM" id="Phobius"/>
    </source>
</evidence>
<keyword evidence="2" id="KW-0472">Membrane</keyword>
<name>A0AA39U2Z6_9PEZI</name>
<evidence type="ECO:0000256" key="1">
    <source>
        <dbReference type="SAM" id="MobiDB-lite"/>
    </source>
</evidence>
<sequence>MELPRKMASPTPRELRRLASDHDFVLGAHPAPRRLGLWAFIATHLSLPAAFCAGAILIIVAIAYTSTTSKQLLECPTWATDCHKADDWTIDHLGTVQGIITLVFALGLTALAYIALAFCEVAIWPLLCRQLFTFRGLEAYLSTTRGSIMSAPVAFMSAKTFATRVILSCAVAVTLIPFASAPLVGYAYTPTWQSAETKSSYTPGGGISELYTQTDPPTSVMVGVLAEYNSWATDLSTEPLQQCRDWYVDREALSQRGSFSGQAVRLQTSISCRPQRIHQLNRGGLLWNAFTTNMTRPNNTSTEVWVRPYPQLTLWIDNFTFVSTNRTRATLVFAALNGTIEGGTWTPLVISNISGASAVACDIDIEAVDDILTVGNPPPSNTLNQTVLSSINNLQLSTSTPVQTAINELLLWFTAAPLMAGTSVGGTQPMFFNSSETNLPLPYTTSSPERNVWTLEGIETFIRLAVGALAQATSTPSNLNPSTNTTQTLTSTTTTKKLDPSRALLLIFLPLLVVTITAALAGWNAWAYRVEKIPVMRMAGAGELLKSAQTRWLGEQTATDAAKSYLPNELGACRSSMGLIRTGLWG</sequence>